<reference evidence="1 2" key="1">
    <citation type="submission" date="2018-05" db="EMBL/GenBank/DDBJ databases">
        <title>Genomic Encyclopedia of Type Strains, Phase IV (KMG-IV): sequencing the most valuable type-strain genomes for metagenomic binning, comparative biology and taxonomic classification.</title>
        <authorList>
            <person name="Goeker M."/>
        </authorList>
    </citation>
    <scope>NUCLEOTIDE SEQUENCE [LARGE SCALE GENOMIC DNA]</scope>
    <source>
        <strain evidence="1 2">DSM 7229</strain>
    </source>
</reference>
<dbReference type="GeneID" id="60254782"/>
<dbReference type="AlphaFoldDB" id="A0A2V2A3V3"/>
<gene>
    <name evidence="1" type="ORF">C8D84_10459</name>
</gene>
<keyword evidence="2" id="KW-1185">Reference proteome</keyword>
<dbReference type="RefSeq" id="WP_109590556.1">
    <property type="nucleotide sequence ID" value="NZ_CAJGZV010000001.1"/>
</dbReference>
<sequence>MTNNNNQSFVRKITEHFKNLDFETAYNMLKNSNLPAIAILECQGNAEFYKKNYQDAFALYGQANAIDSSYRIARDCYL</sequence>
<evidence type="ECO:0008006" key="3">
    <source>
        <dbReference type="Google" id="ProtNLM"/>
    </source>
</evidence>
<evidence type="ECO:0000313" key="2">
    <source>
        <dbReference type="Proteomes" id="UP000245655"/>
    </source>
</evidence>
<dbReference type="EMBL" id="QGGM01000004">
    <property type="protein sequence ID" value="PWK13580.1"/>
    <property type="molecule type" value="Genomic_DNA"/>
</dbReference>
<dbReference type="Proteomes" id="UP000245655">
    <property type="component" value="Unassembled WGS sequence"/>
</dbReference>
<proteinExistence type="predicted"/>
<evidence type="ECO:0000313" key="1">
    <source>
        <dbReference type="EMBL" id="PWK13580.1"/>
    </source>
</evidence>
<protein>
    <recommendedName>
        <fullName evidence="3">Tetratricopeptide repeat protein</fullName>
    </recommendedName>
</protein>
<comment type="caution">
    <text evidence="1">The sequence shown here is derived from an EMBL/GenBank/DDBJ whole genome shotgun (WGS) entry which is preliminary data.</text>
</comment>
<accession>A0A2V2A3V3</accession>
<name>A0A2V2A3V3_PSYIM</name>
<organism evidence="1 2">
    <name type="scientific">Psychrobacter immobilis</name>
    <dbReference type="NCBI Taxonomy" id="498"/>
    <lineage>
        <taxon>Bacteria</taxon>
        <taxon>Pseudomonadati</taxon>
        <taxon>Pseudomonadota</taxon>
        <taxon>Gammaproteobacteria</taxon>
        <taxon>Moraxellales</taxon>
        <taxon>Moraxellaceae</taxon>
        <taxon>Psychrobacter</taxon>
    </lineage>
</organism>